<protein>
    <submittedName>
        <fullName evidence="1">Uncharacterized protein</fullName>
    </submittedName>
</protein>
<proteinExistence type="predicted"/>
<accession>A0A319B569</accession>
<dbReference type="AlphaFoldDB" id="A0A319B569"/>
<sequence>MGHICATCDSPLGGVAEKPCNRPGIKGLLSQDSFLACFDPHQLASTLQVMNESMAMPYATKGELKARERWFTSEAQVACGYMGSESLLADFHPKTPPNSPRTAPLDPVLTEHMSKRAQFRWPAQWADPSTPPKHIPEKIQPYVETRWENERKESRRAPAHRKLVHPTTHYIHCGSGARILGRFKRRSYSSLARASFPCESDRASCSLRIPRGCVGFPLD</sequence>
<gene>
    <name evidence="1" type="ORF">BO88DRAFT_344901</name>
</gene>
<dbReference type="RefSeq" id="XP_025560825.1">
    <property type="nucleotide sequence ID" value="XM_025703269.1"/>
</dbReference>
<dbReference type="OrthoDB" id="4513462at2759"/>
<keyword evidence="2" id="KW-1185">Reference proteome</keyword>
<dbReference type="EMBL" id="KZ821631">
    <property type="protein sequence ID" value="PYH67031.1"/>
    <property type="molecule type" value="Genomic_DNA"/>
</dbReference>
<dbReference type="GeneID" id="37207861"/>
<organism evidence="1 2">
    <name type="scientific">Aspergillus vadensis (strain CBS 113365 / IMI 142717 / IBT 24658)</name>
    <dbReference type="NCBI Taxonomy" id="1448311"/>
    <lineage>
        <taxon>Eukaryota</taxon>
        <taxon>Fungi</taxon>
        <taxon>Dikarya</taxon>
        <taxon>Ascomycota</taxon>
        <taxon>Pezizomycotina</taxon>
        <taxon>Eurotiomycetes</taxon>
        <taxon>Eurotiomycetidae</taxon>
        <taxon>Eurotiales</taxon>
        <taxon>Aspergillaceae</taxon>
        <taxon>Aspergillus</taxon>
        <taxon>Aspergillus subgen. Circumdati</taxon>
    </lineage>
</organism>
<dbReference type="Proteomes" id="UP000248405">
    <property type="component" value="Unassembled WGS sequence"/>
</dbReference>
<evidence type="ECO:0000313" key="2">
    <source>
        <dbReference type="Proteomes" id="UP000248405"/>
    </source>
</evidence>
<evidence type="ECO:0000313" key="1">
    <source>
        <dbReference type="EMBL" id="PYH67031.1"/>
    </source>
</evidence>
<name>A0A319B569_ASPVC</name>
<reference evidence="1" key="1">
    <citation type="submission" date="2016-12" db="EMBL/GenBank/DDBJ databases">
        <title>The genomes of Aspergillus section Nigri reveals drivers in fungal speciation.</title>
        <authorList>
            <consortium name="DOE Joint Genome Institute"/>
            <person name="Vesth T.C."/>
            <person name="Nybo J."/>
            <person name="Theobald S."/>
            <person name="Brandl J."/>
            <person name="Frisvad J.C."/>
            <person name="Nielsen K.F."/>
            <person name="Lyhne E.K."/>
            <person name="Kogle M.E."/>
            <person name="Kuo A."/>
            <person name="Riley R."/>
            <person name="Clum A."/>
            <person name="Nolan M."/>
            <person name="Lipzen A."/>
            <person name="Salamov A."/>
            <person name="Henrissat B."/>
            <person name="Wiebenga A."/>
            <person name="De Vries R.P."/>
            <person name="Grigoriev I.V."/>
            <person name="Mortensen U.H."/>
            <person name="Andersen M.R."/>
            <person name="Baker S.E."/>
        </authorList>
    </citation>
    <scope>NUCLEOTIDE SEQUENCE [LARGE SCALE GENOMIC DNA]</scope>
    <source>
        <strain evidence="1">CBS 113365</strain>
    </source>
</reference>